<protein>
    <submittedName>
        <fullName evidence="9">MMPL family transporter</fullName>
    </submittedName>
</protein>
<dbReference type="Gene3D" id="1.20.1640.10">
    <property type="entry name" value="Multidrug efflux transporter AcrB transmembrane domain"/>
    <property type="match status" value="2"/>
</dbReference>
<evidence type="ECO:0000256" key="2">
    <source>
        <dbReference type="ARBA" id="ARBA00010157"/>
    </source>
</evidence>
<comment type="caution">
    <text evidence="9">The sequence shown here is derived from an EMBL/GenBank/DDBJ whole genome shotgun (WGS) entry which is preliminary data.</text>
</comment>
<keyword evidence="4 7" id="KW-0812">Transmembrane</keyword>
<name>A0ABR8KVX0_9ACTN</name>
<feature type="transmembrane region" description="Helical" evidence="7">
    <location>
        <begin position="649"/>
        <end position="672"/>
    </location>
</feature>
<feature type="transmembrane region" description="Helical" evidence="7">
    <location>
        <begin position="201"/>
        <end position="224"/>
    </location>
</feature>
<feature type="transmembrane region" description="Helical" evidence="7">
    <location>
        <begin position="175"/>
        <end position="194"/>
    </location>
</feature>
<evidence type="ECO:0000256" key="5">
    <source>
        <dbReference type="ARBA" id="ARBA00022989"/>
    </source>
</evidence>
<comment type="subcellular location">
    <subcellularLocation>
        <location evidence="1">Cell membrane</location>
        <topology evidence="1">Multi-pass membrane protein</topology>
    </subcellularLocation>
</comment>
<dbReference type="Pfam" id="PF03176">
    <property type="entry name" value="MMPL"/>
    <property type="match status" value="2"/>
</dbReference>
<dbReference type="SUPFAM" id="SSF82866">
    <property type="entry name" value="Multidrug efflux transporter AcrB transmembrane domain"/>
    <property type="match status" value="2"/>
</dbReference>
<feature type="domain" description="SSD" evidence="8">
    <location>
        <begin position="198"/>
        <end position="329"/>
    </location>
</feature>
<feature type="transmembrane region" description="Helical" evidence="7">
    <location>
        <begin position="678"/>
        <end position="700"/>
    </location>
</feature>
<feature type="transmembrane region" description="Helical" evidence="7">
    <location>
        <begin position="279"/>
        <end position="298"/>
    </location>
</feature>
<keyword evidence="3" id="KW-1003">Cell membrane</keyword>
<keyword evidence="6 7" id="KW-0472">Membrane</keyword>
<reference evidence="9 10" key="1">
    <citation type="submission" date="2020-09" db="EMBL/GenBank/DDBJ databases">
        <title>Actinomycete isolated from the Camponotus japonicus Mayr.</title>
        <authorList>
            <person name="Gong X."/>
        </authorList>
    </citation>
    <scope>NUCLEOTIDE SEQUENCE [LARGE SCALE GENOMIC DNA]</scope>
    <source>
        <strain evidence="9 10">2C-HV3</strain>
    </source>
</reference>
<evidence type="ECO:0000256" key="7">
    <source>
        <dbReference type="SAM" id="Phobius"/>
    </source>
</evidence>
<dbReference type="InterPro" id="IPR050545">
    <property type="entry name" value="Mycobact_MmpL"/>
</dbReference>
<dbReference type="PROSITE" id="PS50156">
    <property type="entry name" value="SSD"/>
    <property type="match status" value="1"/>
</dbReference>
<dbReference type="PANTHER" id="PTHR33406">
    <property type="entry name" value="MEMBRANE PROTEIN MJ1562-RELATED"/>
    <property type="match status" value="1"/>
</dbReference>
<dbReference type="RefSeq" id="WP_191050661.1">
    <property type="nucleotide sequence ID" value="NZ_JACXRZ010000004.1"/>
</dbReference>
<evidence type="ECO:0000256" key="6">
    <source>
        <dbReference type="ARBA" id="ARBA00023136"/>
    </source>
</evidence>
<evidence type="ECO:0000313" key="9">
    <source>
        <dbReference type="EMBL" id="MBD3142919.1"/>
    </source>
</evidence>
<proteinExistence type="inferred from homology"/>
<dbReference type="EMBL" id="JACXRZ010000004">
    <property type="protein sequence ID" value="MBD3142919.1"/>
    <property type="molecule type" value="Genomic_DNA"/>
</dbReference>
<dbReference type="PANTHER" id="PTHR33406:SF11">
    <property type="entry name" value="MEMBRANE PROTEIN SCO6666-RELATED"/>
    <property type="match status" value="1"/>
</dbReference>
<feature type="transmembrane region" description="Helical" evidence="7">
    <location>
        <begin position="381"/>
        <end position="401"/>
    </location>
</feature>
<dbReference type="Proteomes" id="UP000653231">
    <property type="component" value="Unassembled WGS sequence"/>
</dbReference>
<feature type="transmembrane region" description="Helical" evidence="7">
    <location>
        <begin position="304"/>
        <end position="331"/>
    </location>
</feature>
<gene>
    <name evidence="9" type="ORF">IEQ31_06945</name>
</gene>
<feature type="transmembrane region" description="Helical" evidence="7">
    <location>
        <begin position="542"/>
        <end position="562"/>
    </location>
</feature>
<feature type="transmembrane region" description="Helical" evidence="7">
    <location>
        <begin position="569"/>
        <end position="587"/>
    </location>
</feature>
<accession>A0ABR8KVX0</accession>
<evidence type="ECO:0000256" key="3">
    <source>
        <dbReference type="ARBA" id="ARBA00022475"/>
    </source>
</evidence>
<dbReference type="InterPro" id="IPR000731">
    <property type="entry name" value="SSD"/>
</dbReference>
<keyword evidence="10" id="KW-1185">Reference proteome</keyword>
<evidence type="ECO:0000259" key="8">
    <source>
        <dbReference type="PROSITE" id="PS50156"/>
    </source>
</evidence>
<evidence type="ECO:0000256" key="4">
    <source>
        <dbReference type="ARBA" id="ARBA00022692"/>
    </source>
</evidence>
<keyword evidence="5 7" id="KW-1133">Transmembrane helix</keyword>
<feature type="transmembrane region" description="Helical" evidence="7">
    <location>
        <begin position="607"/>
        <end position="628"/>
    </location>
</feature>
<evidence type="ECO:0000256" key="1">
    <source>
        <dbReference type="ARBA" id="ARBA00004651"/>
    </source>
</evidence>
<feature type="transmembrane region" description="Helical" evidence="7">
    <location>
        <begin position="230"/>
        <end position="251"/>
    </location>
</feature>
<sequence>MFGALGRFAVRRRRLILLGALLFTVIAGVWGAGVFGRLGGGAGFDDPGSPSAHADRLLAGPLGRHTADVVVLYESDRLTVDDPAFAGPVRRALDALPRQDIVRLESYWSTGSPGFVSGDRHATYVTVQFSSPDDQERVRVLRGIRDRFEVDGPAVRFGGVTAMTDQVNSTIARDIGLAEAISVPILLIVLAVVFRSLLAAALPLAVGVVAALGTMAVLRLVTLIADVSTFAIQVVTVLGLGLAIDYALLAVTRFREELGRGASVATAVERTTATAGRTIAFSGAVVALSFAGLAVFPSRFLLSMAYAGATTVVLAVLTSLTVLPALLAALGRRAGQNGLGRRAGEKELGRRVGQSGLGRARPGASGVRWYRLAHAVMRRPLASALAVVAVLVALGLPFLGVNWARPGDWVLPAGADARAVTRELAERFTADPAKIVTAVVEAPRAVDRAALDKGALDRGALDGYAARLDAVPGVEGAFVTGTTGALARITLGYAMDPMSREAVRMVEDLRAVPPPAGAVASFTGMPASRVDIVDMVVSRLPWMALFVAVVSTALMFLAFGSLILPIKSVLLNLLSLSASFGAIKLIFQDGRLAGLLGFEPVGAVDVNFPVLIVAIAFGLAMDYEMFLLSRVREERERGADPAEAMARGLARTAGVVTGAALLVAVSVAGFAFSNVALMKMIGVGLVIAVVVDATIVRGLLVPATMRLLGERAWWAPPPLARWWRRRGPHEHAPTRPLPEEAVTSL</sequence>
<comment type="similarity">
    <text evidence="2">Belongs to the resistance-nodulation-cell division (RND) (TC 2.A.6) family. MmpL subfamily.</text>
</comment>
<dbReference type="InterPro" id="IPR004869">
    <property type="entry name" value="MMPL_dom"/>
</dbReference>
<evidence type="ECO:0000313" key="10">
    <source>
        <dbReference type="Proteomes" id="UP000653231"/>
    </source>
</evidence>
<organism evidence="9 10">
    <name type="scientific">Microbispora bryophytorum subsp. camponoti</name>
    <dbReference type="NCBI Taxonomy" id="1677852"/>
    <lineage>
        <taxon>Bacteria</taxon>
        <taxon>Bacillati</taxon>
        <taxon>Actinomycetota</taxon>
        <taxon>Actinomycetes</taxon>
        <taxon>Streptosporangiales</taxon>
        <taxon>Streptosporangiaceae</taxon>
        <taxon>Microbispora</taxon>
    </lineage>
</organism>